<proteinExistence type="predicted"/>
<gene>
    <name evidence="2" type="ORF">ACFSDE_17405</name>
</gene>
<evidence type="ECO:0000313" key="2">
    <source>
        <dbReference type="EMBL" id="MFD1948582.1"/>
    </source>
</evidence>
<dbReference type="EMBL" id="JBHUGD010000003">
    <property type="protein sequence ID" value="MFD1948582.1"/>
    <property type="molecule type" value="Genomic_DNA"/>
</dbReference>
<evidence type="ECO:0000256" key="1">
    <source>
        <dbReference type="SAM" id="MobiDB-lite"/>
    </source>
</evidence>
<dbReference type="RefSeq" id="WP_343920775.1">
    <property type="nucleotide sequence ID" value="NZ_BAAAJT010000002.1"/>
</dbReference>
<comment type="caution">
    <text evidence="2">The sequence shown here is derived from an EMBL/GenBank/DDBJ whole genome shotgun (WGS) entry which is preliminary data.</text>
</comment>
<reference evidence="3" key="1">
    <citation type="journal article" date="2019" name="Int. J. Syst. Evol. Microbiol.">
        <title>The Global Catalogue of Microorganisms (GCM) 10K type strain sequencing project: providing services to taxonomists for standard genome sequencing and annotation.</title>
        <authorList>
            <consortium name="The Broad Institute Genomics Platform"/>
            <consortium name="The Broad Institute Genome Sequencing Center for Infectious Disease"/>
            <person name="Wu L."/>
            <person name="Ma J."/>
        </authorList>
    </citation>
    <scope>NUCLEOTIDE SEQUENCE [LARGE SCALE GENOMIC DNA]</scope>
    <source>
        <strain evidence="3">CGMCC 1.12477</strain>
    </source>
</reference>
<name>A0ABW4TSF0_9ACTN</name>
<dbReference type="Proteomes" id="UP001597351">
    <property type="component" value="Unassembled WGS sequence"/>
</dbReference>
<accession>A0ABW4TSF0</accession>
<feature type="compositionally biased region" description="Low complexity" evidence="1">
    <location>
        <begin position="93"/>
        <end position="103"/>
    </location>
</feature>
<sequence length="113" mass="11870">MPAGASGNGDERGLQASNGTWVVPAGAIVHPGAKPLLAQAHVLRRLPNILEVWEDFRNAETPVSQADALLQFANAMTRLGWDYYGELDDPADDAPIPDGSGPPVSLPSQGDQA</sequence>
<evidence type="ECO:0000313" key="3">
    <source>
        <dbReference type="Proteomes" id="UP001597351"/>
    </source>
</evidence>
<keyword evidence="3" id="KW-1185">Reference proteome</keyword>
<feature type="region of interest" description="Disordered" evidence="1">
    <location>
        <begin position="87"/>
        <end position="113"/>
    </location>
</feature>
<organism evidence="2 3">
    <name type="scientific">Nocardioides aestuarii</name>
    <dbReference type="NCBI Taxonomy" id="252231"/>
    <lineage>
        <taxon>Bacteria</taxon>
        <taxon>Bacillati</taxon>
        <taxon>Actinomycetota</taxon>
        <taxon>Actinomycetes</taxon>
        <taxon>Propionibacteriales</taxon>
        <taxon>Nocardioidaceae</taxon>
        <taxon>Nocardioides</taxon>
    </lineage>
</organism>
<protein>
    <submittedName>
        <fullName evidence="2">Uncharacterized protein</fullName>
    </submittedName>
</protein>